<sequence length="306" mass="34547">MEIIFFTKLLVVLIAIALILIVKPLQLKKTVYPIYFGFLIVTFLSYILTLMGVTNWLVDFVGSLWIFAGLAFVIIHSSITMGKTKTGLFFSIALIFGLVSEVLGVKYGWIYGHYYYNPMLTPAFFGLVPVINVLSWALIIYISYVFANIILDYGKNRFNPKNESSLLVFIVLILISMISAMVATNLDMLVDPVVVATHAWFWIDGGEYFGIPISNFVGWFVVVFAVSFIFRGIELFMDKKSMATEETPTHSATIISLYIMFLLIYGYTALLIGHPEYLLVGVTAMGPFILITMLITYLKFKKEGKK</sequence>
<feature type="transmembrane region" description="Helical" evidence="1">
    <location>
        <begin position="251"/>
        <end position="272"/>
    </location>
</feature>
<keyword evidence="1" id="KW-0472">Membrane</keyword>
<feature type="transmembrane region" description="Helical" evidence="1">
    <location>
        <begin position="123"/>
        <end position="146"/>
    </location>
</feature>
<name>F0TBQ7_METLA</name>
<dbReference type="eggNOG" id="arCOG02835">
    <property type="taxonomic scope" value="Archaea"/>
</dbReference>
<dbReference type="Pfam" id="PF04240">
    <property type="entry name" value="Caroten_synth"/>
    <property type="match status" value="1"/>
</dbReference>
<reference evidence="3" key="1">
    <citation type="submission" date="2011-02" db="EMBL/GenBank/DDBJ databases">
        <title>Complete sequence of Methanobacterium sp. AL-21.</title>
        <authorList>
            <consortium name="US DOE Joint Genome Institute"/>
            <person name="Lucas S."/>
            <person name="Copeland A."/>
            <person name="Lapidus A."/>
            <person name="Cheng J.-F."/>
            <person name="Goodwin L."/>
            <person name="Pitluck S."/>
            <person name="Chertkov O."/>
            <person name="Detter J.C."/>
            <person name="Han C."/>
            <person name="Tapia R."/>
            <person name="Land M."/>
            <person name="Hauser L."/>
            <person name="Kyrpides N."/>
            <person name="Ivanova N."/>
            <person name="Mikhailova N."/>
            <person name="Pagani I."/>
            <person name="Cadillo-Quiroz H."/>
            <person name="Imachi H."/>
            <person name="Zinder S."/>
            <person name="Liu W."/>
            <person name="Woyke T."/>
        </authorList>
    </citation>
    <scope>NUCLEOTIDE SEQUENCE [LARGE SCALE GENOMIC DNA]</scope>
    <source>
        <strain evidence="3">AL-21</strain>
    </source>
</reference>
<dbReference type="HOGENOM" id="CLU_907971_0_0_2"/>
<feature type="transmembrane region" description="Helical" evidence="1">
    <location>
        <begin position="34"/>
        <end position="58"/>
    </location>
</feature>
<proteinExistence type="predicted"/>
<feature type="transmembrane region" description="Helical" evidence="1">
    <location>
        <begin position="208"/>
        <end position="230"/>
    </location>
</feature>
<gene>
    <name evidence="2" type="ordered locus">Metbo_0885</name>
</gene>
<dbReference type="RefSeq" id="WP_013644485.1">
    <property type="nucleotide sequence ID" value="NC_015216.1"/>
</dbReference>
<protein>
    <recommendedName>
        <fullName evidence="4">Carotenoid biosynthesis protein</fullName>
    </recommendedName>
</protein>
<reference evidence="2 3" key="2">
    <citation type="journal article" date="2014" name="Int. J. Syst. Evol. Microbiol.">
        <title>Methanobacterium paludis sp. nov. and a novel strain of Methanobacterium lacus isolated from northern peatlands.</title>
        <authorList>
            <person name="Cadillo-Quiroz H."/>
            <person name="Brauer S.L."/>
            <person name="Goodson N."/>
            <person name="Yavitt J.B."/>
            <person name="Zinder S.H."/>
        </authorList>
    </citation>
    <scope>NUCLEOTIDE SEQUENCE [LARGE SCALE GENOMIC DNA]</scope>
    <source>
        <strain evidence="2 3">AL-21</strain>
    </source>
</reference>
<dbReference type="OrthoDB" id="81641at2157"/>
<keyword evidence="1" id="KW-1133">Transmembrane helix</keyword>
<organism evidence="2 3">
    <name type="scientific">Methanobacterium lacus (strain AL-21)</name>
    <dbReference type="NCBI Taxonomy" id="877455"/>
    <lineage>
        <taxon>Archaea</taxon>
        <taxon>Methanobacteriati</taxon>
        <taxon>Methanobacteriota</taxon>
        <taxon>Methanomada group</taxon>
        <taxon>Methanobacteria</taxon>
        <taxon>Methanobacteriales</taxon>
        <taxon>Methanobacteriaceae</taxon>
        <taxon>Methanobacterium</taxon>
    </lineage>
</organism>
<dbReference type="AlphaFoldDB" id="F0TBQ7"/>
<evidence type="ECO:0008006" key="4">
    <source>
        <dbReference type="Google" id="ProtNLM"/>
    </source>
</evidence>
<keyword evidence="1" id="KW-0812">Transmembrane</keyword>
<dbReference type="EMBL" id="CP002551">
    <property type="protein sequence ID" value="ADZ09134.1"/>
    <property type="molecule type" value="Genomic_DNA"/>
</dbReference>
<feature type="transmembrane region" description="Helical" evidence="1">
    <location>
        <begin position="88"/>
        <end position="111"/>
    </location>
</feature>
<dbReference type="Proteomes" id="UP000007490">
    <property type="component" value="Chromosome"/>
</dbReference>
<dbReference type="PANTHER" id="PTHR39419">
    <property type="entry name" value="SLL0814 PROTEIN"/>
    <property type="match status" value="1"/>
</dbReference>
<accession>F0TBQ7</accession>
<dbReference type="GeneID" id="10277334"/>
<dbReference type="PANTHER" id="PTHR39419:SF1">
    <property type="entry name" value="SLL0814 PROTEIN"/>
    <property type="match status" value="1"/>
</dbReference>
<evidence type="ECO:0000313" key="3">
    <source>
        <dbReference type="Proteomes" id="UP000007490"/>
    </source>
</evidence>
<feature type="transmembrane region" description="Helical" evidence="1">
    <location>
        <begin position="166"/>
        <end position="188"/>
    </location>
</feature>
<evidence type="ECO:0000256" key="1">
    <source>
        <dbReference type="SAM" id="Phobius"/>
    </source>
</evidence>
<feature type="transmembrane region" description="Helical" evidence="1">
    <location>
        <begin position="6"/>
        <end position="22"/>
    </location>
</feature>
<evidence type="ECO:0000313" key="2">
    <source>
        <dbReference type="EMBL" id="ADZ09134.1"/>
    </source>
</evidence>
<dbReference type="STRING" id="877455.Metbo_0885"/>
<dbReference type="KEGG" id="mel:Metbo_0885"/>
<feature type="transmembrane region" description="Helical" evidence="1">
    <location>
        <begin position="64"/>
        <end position="81"/>
    </location>
</feature>
<dbReference type="InterPro" id="IPR007354">
    <property type="entry name" value="CruF-like"/>
</dbReference>
<feature type="transmembrane region" description="Helical" evidence="1">
    <location>
        <begin position="278"/>
        <end position="298"/>
    </location>
</feature>
<keyword evidence="3" id="KW-1185">Reference proteome</keyword>